<dbReference type="EMBL" id="JAVFKY010000006">
    <property type="protein sequence ID" value="KAK5574605.1"/>
    <property type="molecule type" value="Genomic_DNA"/>
</dbReference>
<keyword evidence="3" id="KW-1185">Reference proteome</keyword>
<sequence length="88" mass="10746">MNNEIHIILFVFNISIYILSRRKRHEKQIHFGCNDICRFKGENNIQTYKHEPFKKYRCKTETNNGRCVHSHTYLFDFKNTNIPFTTEY</sequence>
<evidence type="ECO:0000313" key="2">
    <source>
        <dbReference type="EMBL" id="KAK5574605.1"/>
    </source>
</evidence>
<protein>
    <submittedName>
        <fullName evidence="2">Uncharacterized protein</fullName>
    </submittedName>
</protein>
<keyword evidence="1" id="KW-0472">Membrane</keyword>
<organism evidence="2 3">
    <name type="scientific">Dictyostelium firmibasis</name>
    <dbReference type="NCBI Taxonomy" id="79012"/>
    <lineage>
        <taxon>Eukaryota</taxon>
        <taxon>Amoebozoa</taxon>
        <taxon>Evosea</taxon>
        <taxon>Eumycetozoa</taxon>
        <taxon>Dictyostelia</taxon>
        <taxon>Dictyosteliales</taxon>
        <taxon>Dictyosteliaceae</taxon>
        <taxon>Dictyostelium</taxon>
    </lineage>
</organism>
<dbReference type="AlphaFoldDB" id="A0AAN7TY92"/>
<comment type="caution">
    <text evidence="2">The sequence shown here is derived from an EMBL/GenBank/DDBJ whole genome shotgun (WGS) entry which is preliminary data.</text>
</comment>
<keyword evidence="1" id="KW-1133">Transmembrane helix</keyword>
<evidence type="ECO:0000313" key="3">
    <source>
        <dbReference type="Proteomes" id="UP001344447"/>
    </source>
</evidence>
<feature type="transmembrane region" description="Helical" evidence="1">
    <location>
        <begin position="5"/>
        <end position="20"/>
    </location>
</feature>
<proteinExistence type="predicted"/>
<gene>
    <name evidence="2" type="ORF">RB653_009858</name>
</gene>
<dbReference type="Proteomes" id="UP001344447">
    <property type="component" value="Unassembled WGS sequence"/>
</dbReference>
<evidence type="ECO:0000256" key="1">
    <source>
        <dbReference type="SAM" id="Phobius"/>
    </source>
</evidence>
<accession>A0AAN7TY92</accession>
<keyword evidence="1" id="KW-0812">Transmembrane</keyword>
<reference evidence="2 3" key="1">
    <citation type="submission" date="2023-11" db="EMBL/GenBank/DDBJ databases">
        <title>Dfirmibasis_genome.</title>
        <authorList>
            <person name="Edelbroek B."/>
            <person name="Kjellin J."/>
            <person name="Jerlstrom-Hultqvist J."/>
            <person name="Soderbom F."/>
        </authorList>
    </citation>
    <scope>NUCLEOTIDE SEQUENCE [LARGE SCALE GENOMIC DNA]</scope>
    <source>
        <strain evidence="2 3">TNS-C-14</strain>
    </source>
</reference>
<name>A0AAN7TY92_9MYCE</name>